<evidence type="ECO:0000313" key="2">
    <source>
        <dbReference type="EMBL" id="KAF2896755.1"/>
    </source>
</evidence>
<dbReference type="Proteomes" id="UP000801492">
    <property type="component" value="Unassembled WGS sequence"/>
</dbReference>
<sequence length="139" mass="15150">MLSEARPNRYAEQKRLGKISEEQANTPQEEEGIEQAWEEINMEGIEEELAKVKTGETGAADDIDPEMIKVKVDLGNQEAVPETRLRCLCWTELPEEGQGFLLKALALYRHGGLEGVLSGIVACAGTGSFDRAVAAADCD</sequence>
<keyword evidence="3" id="KW-1185">Reference proteome</keyword>
<dbReference type="AlphaFoldDB" id="A0A8K0D981"/>
<accession>A0A8K0D981</accession>
<feature type="region of interest" description="Disordered" evidence="1">
    <location>
        <begin position="1"/>
        <end position="32"/>
    </location>
</feature>
<evidence type="ECO:0000256" key="1">
    <source>
        <dbReference type="SAM" id="MobiDB-lite"/>
    </source>
</evidence>
<protein>
    <submittedName>
        <fullName evidence="2">Uncharacterized protein</fullName>
    </submittedName>
</protein>
<evidence type="ECO:0000313" key="3">
    <source>
        <dbReference type="Proteomes" id="UP000801492"/>
    </source>
</evidence>
<proteinExistence type="predicted"/>
<gene>
    <name evidence="2" type="ORF">ILUMI_09422</name>
</gene>
<comment type="caution">
    <text evidence="2">The sequence shown here is derived from an EMBL/GenBank/DDBJ whole genome shotgun (WGS) entry which is preliminary data.</text>
</comment>
<feature type="compositionally biased region" description="Basic and acidic residues" evidence="1">
    <location>
        <begin position="1"/>
        <end position="21"/>
    </location>
</feature>
<reference evidence="2" key="1">
    <citation type="submission" date="2019-08" db="EMBL/GenBank/DDBJ databases">
        <title>The genome of the North American firefly Photinus pyralis.</title>
        <authorList>
            <consortium name="Photinus pyralis genome working group"/>
            <person name="Fallon T.R."/>
            <person name="Sander Lower S.E."/>
            <person name="Weng J.-K."/>
        </authorList>
    </citation>
    <scope>NUCLEOTIDE SEQUENCE</scope>
    <source>
        <strain evidence="2">TRF0915ILg1</strain>
        <tissue evidence="2">Whole body</tissue>
    </source>
</reference>
<name>A0A8K0D981_IGNLU</name>
<organism evidence="2 3">
    <name type="scientific">Ignelater luminosus</name>
    <name type="common">Cucubano</name>
    <name type="synonym">Pyrophorus luminosus</name>
    <dbReference type="NCBI Taxonomy" id="2038154"/>
    <lineage>
        <taxon>Eukaryota</taxon>
        <taxon>Metazoa</taxon>
        <taxon>Ecdysozoa</taxon>
        <taxon>Arthropoda</taxon>
        <taxon>Hexapoda</taxon>
        <taxon>Insecta</taxon>
        <taxon>Pterygota</taxon>
        <taxon>Neoptera</taxon>
        <taxon>Endopterygota</taxon>
        <taxon>Coleoptera</taxon>
        <taxon>Polyphaga</taxon>
        <taxon>Elateriformia</taxon>
        <taxon>Elateroidea</taxon>
        <taxon>Elateridae</taxon>
        <taxon>Agrypninae</taxon>
        <taxon>Pyrophorini</taxon>
        <taxon>Ignelater</taxon>
    </lineage>
</organism>
<dbReference type="EMBL" id="VTPC01004765">
    <property type="protein sequence ID" value="KAF2896755.1"/>
    <property type="molecule type" value="Genomic_DNA"/>
</dbReference>